<organism evidence="2 3">
    <name type="scientific">Cedecea neteri</name>
    <dbReference type="NCBI Taxonomy" id="158822"/>
    <lineage>
        <taxon>Bacteria</taxon>
        <taxon>Pseudomonadati</taxon>
        <taxon>Pseudomonadota</taxon>
        <taxon>Gammaproteobacteria</taxon>
        <taxon>Enterobacterales</taxon>
        <taxon>Enterobacteriaceae</taxon>
        <taxon>Cedecea</taxon>
    </lineage>
</organism>
<accession>A0A2X2V9P2</accession>
<reference evidence="2 3" key="1">
    <citation type="submission" date="2018-06" db="EMBL/GenBank/DDBJ databases">
        <authorList>
            <consortium name="Pathogen Informatics"/>
            <person name="Doyle S."/>
        </authorList>
    </citation>
    <scope>NUCLEOTIDE SEQUENCE [LARGE SCALE GENOMIC DNA]</scope>
    <source>
        <strain evidence="2 3">NCTC12120</strain>
    </source>
</reference>
<evidence type="ECO:0000313" key="2">
    <source>
        <dbReference type="EMBL" id="SQA98369.1"/>
    </source>
</evidence>
<evidence type="ECO:0000313" key="3">
    <source>
        <dbReference type="Proteomes" id="UP000251197"/>
    </source>
</evidence>
<name>A0A2X2V9P2_9ENTR</name>
<dbReference type="EMBL" id="UAVU01000003">
    <property type="protein sequence ID" value="SQA98369.1"/>
    <property type="molecule type" value="Genomic_DNA"/>
</dbReference>
<feature type="region of interest" description="Disordered" evidence="1">
    <location>
        <begin position="1"/>
        <end position="33"/>
    </location>
</feature>
<protein>
    <submittedName>
        <fullName evidence="2">Uncharacterized protein</fullName>
    </submittedName>
</protein>
<evidence type="ECO:0000256" key="1">
    <source>
        <dbReference type="SAM" id="MobiDB-lite"/>
    </source>
</evidence>
<dbReference type="Proteomes" id="UP000251197">
    <property type="component" value="Unassembled WGS sequence"/>
</dbReference>
<dbReference type="AlphaFoldDB" id="A0A2X2V9P2"/>
<proteinExistence type="predicted"/>
<sequence>MAVRVQLKQQEAVMGEENADADQSHQHQHQPRQVRLYPVHGKQRSPLFMPSLRPEPGFIGHIINTVEARCRKLSLQQHVCRHH</sequence>
<gene>
    <name evidence="2" type="ORF">NCTC12120_02248</name>
</gene>